<organism evidence="3">
    <name type="scientific">Haptolina ericina</name>
    <dbReference type="NCBI Taxonomy" id="156174"/>
    <lineage>
        <taxon>Eukaryota</taxon>
        <taxon>Haptista</taxon>
        <taxon>Haptophyta</taxon>
        <taxon>Prymnesiophyceae</taxon>
        <taxon>Prymnesiales</taxon>
        <taxon>Prymnesiaceae</taxon>
        <taxon>Haptolina</taxon>
    </lineage>
</organism>
<dbReference type="EMBL" id="HBHX01000982">
    <property type="protein sequence ID" value="CAE0096924.1"/>
    <property type="molecule type" value="Transcribed_RNA"/>
</dbReference>
<sequence>MESVYVTARTYCEHASEHCKSWTGRSRLLSIEFNATKGLHQTHFALVREQGRPSVQIDSKGMRFDNVFVQLREHQKATSLYVTTGQWRLTAVSKNFPNPDANLGRMLLHVGVEALYDADSDPVAPHGLIGQSYDGDAIAIDGKQDDYRNSDDVMTTEAQAEGAIEGTGVDYMMSGPFATDFKYSRFNAVKAAHRDVSRLSGKKRYRSNNDKSAGSTTFSTDALPTAAEPVATRPDFERIINRIHPQK</sequence>
<dbReference type="AlphaFoldDB" id="A0A6T8ZCB2"/>
<reference evidence="3" key="1">
    <citation type="submission" date="2021-01" db="EMBL/GenBank/DDBJ databases">
        <authorList>
            <person name="Corre E."/>
            <person name="Pelletier E."/>
            <person name="Niang G."/>
            <person name="Scheremetjew M."/>
            <person name="Finn R."/>
            <person name="Kale V."/>
            <person name="Holt S."/>
            <person name="Cochrane G."/>
            <person name="Meng A."/>
            <person name="Brown T."/>
            <person name="Cohen L."/>
        </authorList>
    </citation>
    <scope>NUCLEOTIDE SEQUENCE</scope>
    <source>
        <strain evidence="3">CCMP281</strain>
    </source>
</reference>
<evidence type="ECO:0000313" key="2">
    <source>
        <dbReference type="EMBL" id="CAE0096924.1"/>
    </source>
</evidence>
<evidence type="ECO:0000313" key="3">
    <source>
        <dbReference type="EMBL" id="CAE0096926.1"/>
    </source>
</evidence>
<evidence type="ECO:0000256" key="1">
    <source>
        <dbReference type="SAM" id="MobiDB-lite"/>
    </source>
</evidence>
<gene>
    <name evidence="2" type="ORF">HERI1096_LOCUS568</name>
    <name evidence="3" type="ORF">HERI1096_LOCUS569</name>
</gene>
<feature type="compositionally biased region" description="Polar residues" evidence="1">
    <location>
        <begin position="210"/>
        <end position="222"/>
    </location>
</feature>
<feature type="region of interest" description="Disordered" evidence="1">
    <location>
        <begin position="200"/>
        <end position="223"/>
    </location>
</feature>
<dbReference type="EMBL" id="HBHX01000983">
    <property type="protein sequence ID" value="CAE0096926.1"/>
    <property type="molecule type" value="Transcribed_RNA"/>
</dbReference>
<accession>A0A6T8ZCB2</accession>
<name>A0A6T8ZCB2_9EUKA</name>
<protein>
    <submittedName>
        <fullName evidence="3">Uncharacterized protein</fullName>
    </submittedName>
</protein>
<proteinExistence type="predicted"/>